<feature type="non-terminal residue" evidence="1">
    <location>
        <position position="1"/>
    </location>
</feature>
<dbReference type="EMBL" id="AJWY01002382">
    <property type="protein sequence ID" value="EKC78337.1"/>
    <property type="molecule type" value="Genomic_DNA"/>
</dbReference>
<comment type="caution">
    <text evidence="1">The sequence shown here is derived from an EMBL/GenBank/DDBJ whole genome shotgun (WGS) entry which is preliminary data.</text>
</comment>
<name>K1TZ30_9ZZZZ</name>
<sequence length="44" mass="4835">FICSLLAVGVAVGLYFGLRPLIGSEEGWLDVHSWSSSIRCLRLL</sequence>
<protein>
    <submittedName>
        <fullName evidence="1">Uncharacterized protein</fullName>
    </submittedName>
</protein>
<dbReference type="AlphaFoldDB" id="K1TZ30"/>
<evidence type="ECO:0000313" key="1">
    <source>
        <dbReference type="EMBL" id="EKC78337.1"/>
    </source>
</evidence>
<gene>
    <name evidence="1" type="ORF">LEA_03601</name>
</gene>
<proteinExistence type="predicted"/>
<organism evidence="1">
    <name type="scientific">human gut metagenome</name>
    <dbReference type="NCBI Taxonomy" id="408170"/>
    <lineage>
        <taxon>unclassified sequences</taxon>
        <taxon>metagenomes</taxon>
        <taxon>organismal metagenomes</taxon>
    </lineage>
</organism>
<accession>K1TZ30</accession>
<reference evidence="1" key="1">
    <citation type="journal article" date="2013" name="Environ. Microbiol.">
        <title>Microbiota from the distal guts of lean and obese adolescents exhibit partial functional redundancy besides clear differences in community structure.</title>
        <authorList>
            <person name="Ferrer M."/>
            <person name="Ruiz A."/>
            <person name="Lanza F."/>
            <person name="Haange S.B."/>
            <person name="Oberbach A."/>
            <person name="Till H."/>
            <person name="Bargiela R."/>
            <person name="Campoy C."/>
            <person name="Segura M.T."/>
            <person name="Richter M."/>
            <person name="von Bergen M."/>
            <person name="Seifert J."/>
            <person name="Suarez A."/>
        </authorList>
    </citation>
    <scope>NUCLEOTIDE SEQUENCE</scope>
</reference>